<dbReference type="Proteomes" id="UP000294257">
    <property type="component" value="Unassembled WGS sequence"/>
</dbReference>
<dbReference type="PANTHER" id="PTHR12001">
    <property type="entry name" value="GERANYLGERANYL PYROPHOSPHATE SYNTHASE"/>
    <property type="match status" value="1"/>
</dbReference>
<dbReference type="PROSITE" id="PS00723">
    <property type="entry name" value="POLYPRENYL_SYNTHASE_1"/>
    <property type="match status" value="1"/>
</dbReference>
<keyword evidence="8" id="KW-1185">Reference proteome</keyword>
<dbReference type="SFLD" id="SFLDG01017">
    <property type="entry name" value="Polyprenyl_Transferase_Like"/>
    <property type="match status" value="1"/>
</dbReference>
<keyword evidence="5" id="KW-0460">Magnesium</keyword>
<name>A0A4V2ESW1_9PSEU</name>
<dbReference type="GO" id="GO:0004659">
    <property type="term" value="F:prenyltransferase activity"/>
    <property type="evidence" value="ECO:0007669"/>
    <property type="project" value="InterPro"/>
</dbReference>
<protein>
    <submittedName>
        <fullName evidence="7">Geranylgeranyl diphosphate synthase type I</fullName>
    </submittedName>
</protein>
<dbReference type="Gene3D" id="1.10.600.10">
    <property type="entry name" value="Farnesyl Diphosphate Synthase"/>
    <property type="match status" value="1"/>
</dbReference>
<evidence type="ECO:0000256" key="1">
    <source>
        <dbReference type="ARBA" id="ARBA00001946"/>
    </source>
</evidence>
<evidence type="ECO:0000313" key="8">
    <source>
        <dbReference type="Proteomes" id="UP000294257"/>
    </source>
</evidence>
<organism evidence="7 8">
    <name type="scientific">Herbihabitans rhizosphaerae</name>
    <dbReference type="NCBI Taxonomy" id="1872711"/>
    <lineage>
        <taxon>Bacteria</taxon>
        <taxon>Bacillati</taxon>
        <taxon>Actinomycetota</taxon>
        <taxon>Actinomycetes</taxon>
        <taxon>Pseudonocardiales</taxon>
        <taxon>Pseudonocardiaceae</taxon>
        <taxon>Herbihabitans</taxon>
    </lineage>
</organism>
<dbReference type="PANTHER" id="PTHR12001:SF85">
    <property type="entry name" value="SHORT CHAIN ISOPRENYL DIPHOSPHATE SYNTHASE"/>
    <property type="match status" value="1"/>
</dbReference>
<evidence type="ECO:0000256" key="3">
    <source>
        <dbReference type="ARBA" id="ARBA00022679"/>
    </source>
</evidence>
<dbReference type="PROSITE" id="PS00444">
    <property type="entry name" value="POLYPRENYL_SYNTHASE_2"/>
    <property type="match status" value="1"/>
</dbReference>
<dbReference type="Pfam" id="PF00348">
    <property type="entry name" value="polyprenyl_synt"/>
    <property type="match status" value="1"/>
</dbReference>
<dbReference type="CDD" id="cd00685">
    <property type="entry name" value="Trans_IPPS_HT"/>
    <property type="match status" value="1"/>
</dbReference>
<sequence>MHVNATPDTRSVDATPPAHVEAALREYLDTRLAEITSLDEAVGAAARALADFVLGGGKRIRPTFAWWGWRGAGGAADGPEAHRVLTAVSALELLQACALVHDDVMDASTMRRGSPTVHVAFAARHRDNGWHGDSDHFGLAAAILLGDLALAWADDMFACSGVNPAALAAAAEPWRAMRGEMLAGQYLDVLSQVRGDVTEDAALRVARLKTAAYTVERPLHLGAALAGAAPSTVDSLREFGADIGVAFQLRDDLLGMFGDTDVTGKPAGDDLREGKRTLLVALGLRSDRSGLLRAALGRPDLDTDTVERVRSMLADVGAVADVEHRIGELTDSAMRALDAANLAEPAAGRLRELAIAATKRNR</sequence>
<dbReference type="RefSeq" id="WP_207222637.1">
    <property type="nucleotide sequence ID" value="NZ_SGWQ01000004.1"/>
</dbReference>
<accession>A0A4V2ESW1</accession>
<evidence type="ECO:0000256" key="6">
    <source>
        <dbReference type="RuleBase" id="RU004466"/>
    </source>
</evidence>
<comment type="similarity">
    <text evidence="2 6">Belongs to the FPP/GGPP synthase family.</text>
</comment>
<dbReference type="EMBL" id="SGWQ01000004">
    <property type="protein sequence ID" value="RZS38953.1"/>
    <property type="molecule type" value="Genomic_DNA"/>
</dbReference>
<dbReference type="SUPFAM" id="SSF48576">
    <property type="entry name" value="Terpenoid synthases"/>
    <property type="match status" value="1"/>
</dbReference>
<proteinExistence type="inferred from homology"/>
<evidence type="ECO:0000256" key="5">
    <source>
        <dbReference type="ARBA" id="ARBA00022842"/>
    </source>
</evidence>
<dbReference type="SFLD" id="SFLDS00005">
    <property type="entry name" value="Isoprenoid_Synthase_Type_I"/>
    <property type="match status" value="1"/>
</dbReference>
<comment type="caution">
    <text evidence="7">The sequence shown here is derived from an EMBL/GenBank/DDBJ whole genome shotgun (WGS) entry which is preliminary data.</text>
</comment>
<keyword evidence="3 6" id="KW-0808">Transferase</keyword>
<gene>
    <name evidence="7" type="ORF">EV193_104164</name>
</gene>
<comment type="cofactor">
    <cofactor evidence="1">
        <name>Mg(2+)</name>
        <dbReference type="ChEBI" id="CHEBI:18420"/>
    </cofactor>
</comment>
<evidence type="ECO:0000313" key="7">
    <source>
        <dbReference type="EMBL" id="RZS38953.1"/>
    </source>
</evidence>
<dbReference type="InterPro" id="IPR008949">
    <property type="entry name" value="Isoprenoid_synthase_dom_sf"/>
</dbReference>
<reference evidence="7 8" key="1">
    <citation type="submission" date="2019-02" db="EMBL/GenBank/DDBJ databases">
        <title>Genomic Encyclopedia of Type Strains, Phase IV (KMG-IV): sequencing the most valuable type-strain genomes for metagenomic binning, comparative biology and taxonomic classification.</title>
        <authorList>
            <person name="Goeker M."/>
        </authorList>
    </citation>
    <scope>NUCLEOTIDE SEQUENCE [LARGE SCALE GENOMIC DNA]</scope>
    <source>
        <strain evidence="7 8">DSM 101727</strain>
    </source>
</reference>
<keyword evidence="4" id="KW-0479">Metal-binding</keyword>
<evidence type="ECO:0000256" key="2">
    <source>
        <dbReference type="ARBA" id="ARBA00006706"/>
    </source>
</evidence>
<dbReference type="InterPro" id="IPR000092">
    <property type="entry name" value="Polyprenyl_synt"/>
</dbReference>
<dbReference type="GO" id="GO:0046872">
    <property type="term" value="F:metal ion binding"/>
    <property type="evidence" value="ECO:0007669"/>
    <property type="project" value="UniProtKB-KW"/>
</dbReference>
<evidence type="ECO:0000256" key="4">
    <source>
        <dbReference type="ARBA" id="ARBA00022723"/>
    </source>
</evidence>
<dbReference type="GO" id="GO:0008299">
    <property type="term" value="P:isoprenoid biosynthetic process"/>
    <property type="evidence" value="ECO:0007669"/>
    <property type="project" value="InterPro"/>
</dbReference>
<dbReference type="InterPro" id="IPR033749">
    <property type="entry name" value="Polyprenyl_synt_CS"/>
</dbReference>
<dbReference type="AlphaFoldDB" id="A0A4V2ESW1"/>